<reference evidence="2" key="1">
    <citation type="submission" date="2024-05" db="EMBL/GenBank/DDBJ databases">
        <title>Fine-tuning the evolutionary stability and environmental longevity of recombinant transmissible vaccines.</title>
        <authorList>
            <person name="Chan B."/>
            <person name="Nuismer S.L."/>
            <person name="Nichols J."/>
            <person name="Davison A.J."/>
            <person name="Alqirbi H."/>
            <person name="Jarvis M.A."/>
            <person name="Redwood A.J."/>
        </authorList>
    </citation>
    <scope>NUCLEOTIDE SEQUENCE</scope>
    <source>
        <strain evidence="2">K181</strain>
    </source>
</reference>
<accession>A0AAU6W7E8</accession>
<sequence>MSVRVCALLLLIACAYAYIDLQDYDDDNDDYCDGLTVLTIYLNSENSTDYVARIRSIMTFDLMTIQDGQITMSCNGCPNATDLGSELALIANQSTYLQTVRELVGDGPLELEYTFRLRPNNMSDYYIGLWSDTCRLYYNSIKNRTITYGEPKPNNCSLNDTLWDADNARRLREFLEHADDVRERWNATCLWNVRSAKFSRLEIDFWYEVEDGRNLTKCGVKSEGRRRMHVAITDECGNIGYAGGRLNYTGGGFYLEAVTESAPGLVCTVRTTWLGSVRNATSERVRRKSVQGYPRCPLNRRVRSEPSSVKVTSTPKNHTKVAPYLNDAELIINVTYTLLVVLCVLLVVMCWMLRRNIRSCFAASCEGEKKSVPPVYK</sequence>
<gene>
    <name evidence="2" type="primary">m155</name>
</gene>
<dbReference type="EMBL" id="PP756681">
    <property type="protein sequence ID" value="XAO37599.1"/>
    <property type="molecule type" value="Genomic_DNA"/>
</dbReference>
<organism evidence="2">
    <name type="scientific">Muromegalovirus muridbeta1</name>
    <dbReference type="NCBI Taxonomy" id="3050323"/>
    <lineage>
        <taxon>Viruses</taxon>
        <taxon>Duplodnaviria</taxon>
        <taxon>Heunggongvirae</taxon>
        <taxon>Peploviricota</taxon>
        <taxon>Herviviricetes</taxon>
        <taxon>Herpesvirales</taxon>
        <taxon>Orthoherpesviridae</taxon>
        <taxon>Betaherpesvirinae</taxon>
        <taxon>Muromegalovirus</taxon>
    </lineage>
</organism>
<evidence type="ECO:0000256" key="1">
    <source>
        <dbReference type="SAM" id="Phobius"/>
    </source>
</evidence>
<dbReference type="Pfam" id="PF11624">
    <property type="entry name" value="M157"/>
    <property type="match status" value="1"/>
</dbReference>
<dbReference type="EMBL" id="PP756678">
    <property type="protein sequence ID" value="XAO37179.1"/>
    <property type="molecule type" value="Genomic_DNA"/>
</dbReference>
<keyword evidence="1" id="KW-1133">Transmembrane helix</keyword>
<feature type="transmembrane region" description="Helical" evidence="1">
    <location>
        <begin position="330"/>
        <end position="353"/>
    </location>
</feature>
<protein>
    <submittedName>
        <fullName evidence="2">Membrane protein m155</fullName>
    </submittedName>
</protein>
<keyword evidence="1" id="KW-0812">Transmembrane</keyword>
<name>A0AAU6W7E8_9BETA</name>
<proteinExistence type="predicted"/>
<dbReference type="EMBL" id="PP756679">
    <property type="protein sequence ID" value="XAO37319.1"/>
    <property type="molecule type" value="Genomic_DNA"/>
</dbReference>
<dbReference type="EMBL" id="PP756680">
    <property type="protein sequence ID" value="XAO37459.1"/>
    <property type="molecule type" value="Genomic_DNA"/>
</dbReference>
<dbReference type="InterPro" id="IPR021073">
    <property type="entry name" value="MuHV-1_M157"/>
</dbReference>
<keyword evidence="1" id="KW-0472">Membrane</keyword>
<evidence type="ECO:0000313" key="2">
    <source>
        <dbReference type="EMBL" id="XAO37179.1"/>
    </source>
</evidence>